<protein>
    <recommendedName>
        <fullName evidence="3">Prophage pi2 protein 40</fullName>
    </recommendedName>
</protein>
<accession>A0A9P1WVB5</accession>
<dbReference type="EMBL" id="AAAIXK010000005">
    <property type="protein sequence ID" value="EAC5550785.1"/>
    <property type="molecule type" value="Genomic_DNA"/>
</dbReference>
<gene>
    <name evidence="1" type="ORF">ARY78_10120</name>
</gene>
<evidence type="ECO:0008006" key="3">
    <source>
        <dbReference type="Google" id="ProtNLM"/>
    </source>
</evidence>
<organism evidence="1 2">
    <name type="scientific">Listeria monocytogenes</name>
    <dbReference type="NCBI Taxonomy" id="1639"/>
    <lineage>
        <taxon>Bacteria</taxon>
        <taxon>Bacillati</taxon>
        <taxon>Bacillota</taxon>
        <taxon>Bacilli</taxon>
        <taxon>Bacillales</taxon>
        <taxon>Listeriaceae</taxon>
        <taxon>Listeria</taxon>
    </lineage>
</organism>
<evidence type="ECO:0000313" key="2">
    <source>
        <dbReference type="Proteomes" id="UP000365297"/>
    </source>
</evidence>
<dbReference type="RefSeq" id="WP_061725004.1">
    <property type="nucleotide sequence ID" value="NZ_FFFY01000001.1"/>
</dbReference>
<dbReference type="AlphaFoldDB" id="A0A9P1WVB5"/>
<dbReference type="Proteomes" id="UP000365297">
    <property type="component" value="Unassembled WGS sequence"/>
</dbReference>
<comment type="caution">
    <text evidence="1">The sequence shown here is derived from an EMBL/GenBank/DDBJ whole genome shotgun (WGS) entry which is preliminary data.</text>
</comment>
<proteinExistence type="predicted"/>
<sequence>MEKTIEIDGQKIPLKSTGATVLRYKQQFGKDYFGELLKMTNAIEPMKQDKKMTSLSDSDLSLLDFEVIYNFVWVLAKTANANIPEPIEWLDGFDSFPIMEIMPEIEDLLASSIQTKKK</sequence>
<evidence type="ECO:0000313" key="1">
    <source>
        <dbReference type="EMBL" id="EAC5550785.1"/>
    </source>
</evidence>
<reference evidence="1 2" key="1">
    <citation type="submission" date="2018-06" db="EMBL/GenBank/DDBJ databases">
        <authorList>
            <consortium name="GenomeTrakr: Next Generation Sequencing Network for Food Pathogen Tracability"/>
        </authorList>
    </citation>
    <scope>NUCLEOTIDE SEQUENCE [LARGE SCALE GENOMIC DNA]</scope>
    <source>
        <strain evidence="1 2">FDA00007096</strain>
    </source>
</reference>
<name>A0A9P1WVB5_LISMN</name>